<sequence length="441" mass="49087">MQSKKLFKSFALIGLIVPCAAFAQKAEKDKVMINKGKMYIANGGVMSTLYDFENTTDGIVNNDGTVYYYSNFHNENIYSHSKDAKGSKAVFTPADPAKGAQKISTKATSKEKPGIAEFYNVELNNPTAVMAFDLKGEMDVNGTVDFKDGIIKVDQEKGALTFLKGAKANNPTDKSHAEGFVGKVGNEEFQFPKGDEGLYRYARISAPGAVGDAYEGKFTTSDADAFFRARHNKAGVINLVDMKEYWTVEKGNDNSENDVMLTLSWDERTTPAELLTNPEKELHIIRWDAKQQMWVDEGGAVDLERKEITTVSTVRGYGFFTLGTVKTDLLLDGDVVIYNLVTPDGDGMNDYFIIDNINRFPNNTVEIYNRWGVKVYDAKNYDSAGDGSVNVFKGYSEGRVTVSKNEKLPTGTYFYIVNYEYKDSQGSRMIKKSGYLHLDTN</sequence>
<evidence type="ECO:0000256" key="1">
    <source>
        <dbReference type="SAM" id="SignalP"/>
    </source>
</evidence>
<gene>
    <name evidence="2" type="ORF">SAMN05421818_108100</name>
</gene>
<name>A0A1G8DWR7_9FLAO</name>
<feature type="signal peptide" evidence="1">
    <location>
        <begin position="1"/>
        <end position="23"/>
    </location>
</feature>
<dbReference type="EMBL" id="FNDQ01000008">
    <property type="protein sequence ID" value="SDH61889.1"/>
    <property type="molecule type" value="Genomic_DNA"/>
</dbReference>
<evidence type="ECO:0000313" key="2">
    <source>
        <dbReference type="EMBL" id="SDH61889.1"/>
    </source>
</evidence>
<protein>
    <submittedName>
        <fullName evidence="2">Gliding motility-associated C-terminal domain-containing protein</fullName>
    </submittedName>
</protein>
<organism evidence="2 3">
    <name type="scientific">Myroides phaeus</name>
    <dbReference type="NCBI Taxonomy" id="702745"/>
    <lineage>
        <taxon>Bacteria</taxon>
        <taxon>Pseudomonadati</taxon>
        <taxon>Bacteroidota</taxon>
        <taxon>Flavobacteriia</taxon>
        <taxon>Flavobacteriales</taxon>
        <taxon>Flavobacteriaceae</taxon>
        <taxon>Myroides</taxon>
    </lineage>
</organism>
<evidence type="ECO:0000313" key="3">
    <source>
        <dbReference type="Proteomes" id="UP000243588"/>
    </source>
</evidence>
<dbReference type="Proteomes" id="UP000243588">
    <property type="component" value="Unassembled WGS sequence"/>
</dbReference>
<keyword evidence="3" id="KW-1185">Reference proteome</keyword>
<proteinExistence type="predicted"/>
<keyword evidence="1" id="KW-0732">Signal</keyword>
<accession>A0A1G8DWR7</accession>
<dbReference type="Pfam" id="PF13585">
    <property type="entry name" value="CHU_C"/>
    <property type="match status" value="1"/>
</dbReference>
<reference evidence="3" key="1">
    <citation type="submission" date="2016-10" db="EMBL/GenBank/DDBJ databases">
        <authorList>
            <person name="Varghese N."/>
            <person name="Submissions S."/>
        </authorList>
    </citation>
    <scope>NUCLEOTIDE SEQUENCE [LARGE SCALE GENOMIC DNA]</scope>
    <source>
        <strain evidence="3">DSM 23313</strain>
    </source>
</reference>
<feature type="chain" id="PRO_5017217999" evidence="1">
    <location>
        <begin position="24"/>
        <end position="441"/>
    </location>
</feature>
<dbReference type="AlphaFoldDB" id="A0A1G8DWR7"/>
<dbReference type="RefSeq" id="WP_090407641.1">
    <property type="nucleotide sequence ID" value="NZ_FNDQ01000008.1"/>
</dbReference>
<dbReference type="STRING" id="702745.SAMN05421818_108100"/>